<dbReference type="InterPro" id="IPR012337">
    <property type="entry name" value="RNaseH-like_sf"/>
</dbReference>
<dbReference type="PANTHER" id="PTHR28083">
    <property type="entry name" value="GOOD FOR FULL DBP5 ACTIVITY PROTEIN 2"/>
    <property type="match status" value="1"/>
</dbReference>
<dbReference type="OMA" id="YPLQLYY"/>
<name>S3BTT2_OPHP1</name>
<evidence type="ECO:0000259" key="2">
    <source>
        <dbReference type="Pfam" id="PF21762"/>
    </source>
</evidence>
<dbReference type="SUPFAM" id="SSF53098">
    <property type="entry name" value="Ribonuclease H-like"/>
    <property type="match status" value="1"/>
</dbReference>
<keyword evidence="4" id="KW-1185">Reference proteome</keyword>
<dbReference type="Gene3D" id="3.30.420.10">
    <property type="entry name" value="Ribonuclease H-like superfamily/Ribonuclease H"/>
    <property type="match status" value="1"/>
</dbReference>
<proteinExistence type="predicted"/>
<dbReference type="STRING" id="1262450.S3BTT2"/>
<feature type="domain" description="Gfd2/YDR514C-like C-terminal" evidence="2">
    <location>
        <begin position="50"/>
        <end position="220"/>
    </location>
</feature>
<protein>
    <submittedName>
        <fullName evidence="3">Qde-2-interacting protein</fullName>
    </submittedName>
</protein>
<evidence type="ECO:0000256" key="1">
    <source>
        <dbReference type="SAM" id="MobiDB-lite"/>
    </source>
</evidence>
<dbReference type="Proteomes" id="UP000016923">
    <property type="component" value="Unassembled WGS sequence"/>
</dbReference>
<dbReference type="HOGENOM" id="CLU_067400_1_0_1"/>
<evidence type="ECO:0000313" key="3">
    <source>
        <dbReference type="EMBL" id="EPE04659.1"/>
    </source>
</evidence>
<dbReference type="PANTHER" id="PTHR28083:SF1">
    <property type="entry name" value="GOOD FOR FULL DBP5 ACTIVITY PROTEIN 2"/>
    <property type="match status" value="1"/>
</dbReference>
<feature type="compositionally biased region" description="Basic and acidic residues" evidence="1">
    <location>
        <begin position="294"/>
        <end position="324"/>
    </location>
</feature>
<dbReference type="OrthoDB" id="5953249at2759"/>
<feature type="region of interest" description="Disordered" evidence="1">
    <location>
        <begin position="287"/>
        <end position="330"/>
    </location>
</feature>
<accession>S3BTT2</accession>
<organism evidence="3 4">
    <name type="scientific">Ophiostoma piceae (strain UAMH 11346)</name>
    <name type="common">Sap stain fungus</name>
    <dbReference type="NCBI Taxonomy" id="1262450"/>
    <lineage>
        <taxon>Eukaryota</taxon>
        <taxon>Fungi</taxon>
        <taxon>Dikarya</taxon>
        <taxon>Ascomycota</taxon>
        <taxon>Pezizomycotina</taxon>
        <taxon>Sordariomycetes</taxon>
        <taxon>Sordariomycetidae</taxon>
        <taxon>Ophiostomatales</taxon>
        <taxon>Ophiostomataceae</taxon>
        <taxon>Ophiostoma</taxon>
    </lineage>
</organism>
<dbReference type="GO" id="GO:0003676">
    <property type="term" value="F:nucleic acid binding"/>
    <property type="evidence" value="ECO:0007669"/>
    <property type="project" value="InterPro"/>
</dbReference>
<dbReference type="AlphaFoldDB" id="S3BTT2"/>
<dbReference type="EMBL" id="KE148159">
    <property type="protein sequence ID" value="EPE04659.1"/>
    <property type="molecule type" value="Genomic_DNA"/>
</dbReference>
<dbReference type="InterPro" id="IPR036397">
    <property type="entry name" value="RNaseH_sf"/>
</dbReference>
<dbReference type="eggNOG" id="ENOG502RM5M">
    <property type="taxonomic scope" value="Eukaryota"/>
</dbReference>
<dbReference type="InterPro" id="IPR048519">
    <property type="entry name" value="Gfd2/YDR514C-like_C"/>
</dbReference>
<reference evidence="3 4" key="1">
    <citation type="journal article" date="2013" name="BMC Genomics">
        <title>The genome and transcriptome of the pine saprophyte Ophiostoma piceae, and a comparison with the bark beetle-associated pine pathogen Grosmannia clavigera.</title>
        <authorList>
            <person name="Haridas S."/>
            <person name="Wang Y."/>
            <person name="Lim L."/>
            <person name="Massoumi Alamouti S."/>
            <person name="Jackman S."/>
            <person name="Docking R."/>
            <person name="Robertson G."/>
            <person name="Birol I."/>
            <person name="Bohlmann J."/>
            <person name="Breuil C."/>
        </authorList>
    </citation>
    <scope>NUCLEOTIDE SEQUENCE [LARGE SCALE GENOMIC DNA]</scope>
    <source>
        <strain evidence="3 4">UAMH 11346</strain>
    </source>
</reference>
<sequence>MIIPLRDETLVLRKLLGYSAASSLIPTIGTDYDDSDDLLLAGSLMWDVLFVGIDVDTTEGYEELIPDQQFHIGFSLLDTRDLHSLVSATPEAKLDIIRSHQFTIGTSKYCKKAALRFLFGESEQLNSPEQVAVRFASLVPADRNVVYVAHGAKADLRVLVNCGITRRPIYTIDTVKAAQTPLQLTYRYSLEALLDRFGIPYKYLHAAGNDAHFCLRAMLMLAVVDGEQYQQPRLTSKSKLNDSDRLFSVLRSIAQAPRPLSKHEIEAPLKEEEMAHRLELKRAAKELRRAKRAAKTERRRLERESRSQDKAEEDDISGKPESESKSSSLF</sequence>
<dbReference type="VEuPathDB" id="FungiDB:F503_06208"/>
<dbReference type="Pfam" id="PF21762">
    <property type="entry name" value="DEDDh_C"/>
    <property type="match status" value="1"/>
</dbReference>
<gene>
    <name evidence="3" type="ORF">F503_06208</name>
</gene>
<dbReference type="InterPro" id="IPR040151">
    <property type="entry name" value="Gfd2/YDR514C-like"/>
</dbReference>
<evidence type="ECO:0000313" key="4">
    <source>
        <dbReference type="Proteomes" id="UP000016923"/>
    </source>
</evidence>